<feature type="transmembrane region" description="Helical" evidence="8">
    <location>
        <begin position="75"/>
        <end position="98"/>
    </location>
</feature>
<comment type="subcellular location">
    <subcellularLocation>
        <location evidence="1">Cell membrane</location>
        <topology evidence="1">Multi-pass membrane protein</topology>
    </subcellularLocation>
</comment>
<keyword evidence="6 8" id="KW-1133">Transmembrane helix</keyword>
<evidence type="ECO:0000256" key="1">
    <source>
        <dbReference type="ARBA" id="ARBA00004651"/>
    </source>
</evidence>
<feature type="transmembrane region" description="Helical" evidence="8">
    <location>
        <begin position="369"/>
        <end position="386"/>
    </location>
</feature>
<feature type="transmembrane region" description="Helical" evidence="8">
    <location>
        <begin position="134"/>
        <end position="155"/>
    </location>
</feature>
<evidence type="ECO:0000256" key="6">
    <source>
        <dbReference type="ARBA" id="ARBA00022989"/>
    </source>
</evidence>
<evidence type="ECO:0000256" key="5">
    <source>
        <dbReference type="ARBA" id="ARBA00022692"/>
    </source>
</evidence>
<evidence type="ECO:0000259" key="9">
    <source>
        <dbReference type="PROSITE" id="PS50850"/>
    </source>
</evidence>
<feature type="domain" description="Major facilitator superfamily (MFS) profile" evidence="9">
    <location>
        <begin position="1"/>
        <end position="395"/>
    </location>
</feature>
<dbReference type="RefSeq" id="WP_354659156.1">
    <property type="nucleotide sequence ID" value="NZ_JBEXAC010000001.1"/>
</dbReference>
<dbReference type="Pfam" id="PF07690">
    <property type="entry name" value="MFS_1"/>
    <property type="match status" value="1"/>
</dbReference>
<dbReference type="InterPro" id="IPR020846">
    <property type="entry name" value="MFS_dom"/>
</dbReference>
<evidence type="ECO:0000256" key="7">
    <source>
        <dbReference type="ARBA" id="ARBA00023136"/>
    </source>
</evidence>
<evidence type="ECO:0000256" key="3">
    <source>
        <dbReference type="ARBA" id="ARBA00022448"/>
    </source>
</evidence>
<sequence>MKNIIIAPPFWLLVILIGFPQISETIYTPALPQLAEHLHTSGNWMQASLSIYFAGFALGGLLWGRLADQQGRRPAMLYGVGLFIIGSAGCLLAPAIHWFLVSRFVQAAGAAAGQVVTQTVLLDCFTDTRRARVFAAMFAVLAFSPALGPLMGGFITQYLGVAAVFLTLILLGAVIVTATFYKLGETRPPAIVSHQPLRVTAGKMLRDPHIWITGAWIGIMNGIVFSFYGEAPFIFIHHFGFTSSQYGFIGICEASSAFVGAMFNRHLMKRYSGPAIIRMGIGVMLSGSMVLTVISQLPLPPVWFISGFVCSIFVIFCGSGMALPHCLSNALTHYEDALGRAGAILMLYYYIVIGMVTGIMSWLHSDQLTVLPVFFLVLTSIMWLLSRMQIKQQPG</sequence>
<keyword evidence="4" id="KW-1003">Cell membrane</keyword>
<keyword evidence="5 8" id="KW-0812">Transmembrane</keyword>
<feature type="transmembrane region" description="Helical" evidence="8">
    <location>
        <begin position="104"/>
        <end position="122"/>
    </location>
</feature>
<name>A0ABV2T305_9BACT</name>
<dbReference type="Proteomes" id="UP001549749">
    <property type="component" value="Unassembled WGS sequence"/>
</dbReference>
<evidence type="ECO:0000313" key="11">
    <source>
        <dbReference type="Proteomes" id="UP001549749"/>
    </source>
</evidence>
<feature type="transmembrane region" description="Helical" evidence="8">
    <location>
        <begin position="303"/>
        <end position="323"/>
    </location>
</feature>
<proteinExistence type="inferred from homology"/>
<organism evidence="10 11">
    <name type="scientific">Chitinophaga defluvii</name>
    <dbReference type="NCBI Taxonomy" id="3163343"/>
    <lineage>
        <taxon>Bacteria</taxon>
        <taxon>Pseudomonadati</taxon>
        <taxon>Bacteroidota</taxon>
        <taxon>Chitinophagia</taxon>
        <taxon>Chitinophagales</taxon>
        <taxon>Chitinophagaceae</taxon>
        <taxon>Chitinophaga</taxon>
    </lineage>
</organism>
<comment type="similarity">
    <text evidence="2">Belongs to the major facilitator superfamily. Bcr/CmlA family.</text>
</comment>
<evidence type="ECO:0000256" key="4">
    <source>
        <dbReference type="ARBA" id="ARBA00022475"/>
    </source>
</evidence>
<feature type="transmembrane region" description="Helical" evidence="8">
    <location>
        <begin position="44"/>
        <end position="63"/>
    </location>
</feature>
<dbReference type="Gene3D" id="1.20.1720.10">
    <property type="entry name" value="Multidrug resistance protein D"/>
    <property type="match status" value="1"/>
</dbReference>
<evidence type="ECO:0000256" key="2">
    <source>
        <dbReference type="ARBA" id="ARBA00006236"/>
    </source>
</evidence>
<dbReference type="PANTHER" id="PTHR23502">
    <property type="entry name" value="MAJOR FACILITATOR SUPERFAMILY"/>
    <property type="match status" value="1"/>
</dbReference>
<feature type="transmembrane region" description="Helical" evidence="8">
    <location>
        <begin position="210"/>
        <end position="229"/>
    </location>
</feature>
<protein>
    <submittedName>
        <fullName evidence="10">Multidrug effflux MFS transporter</fullName>
    </submittedName>
</protein>
<feature type="transmembrane region" description="Helical" evidence="8">
    <location>
        <begin position="275"/>
        <end position="297"/>
    </location>
</feature>
<gene>
    <name evidence="10" type="ORF">ABR189_04015</name>
</gene>
<feature type="transmembrane region" description="Helical" evidence="8">
    <location>
        <begin position="161"/>
        <end position="181"/>
    </location>
</feature>
<keyword evidence="3" id="KW-0813">Transport</keyword>
<dbReference type="PANTHER" id="PTHR23502:SF137">
    <property type="entry name" value="MAJOR FACILITATOR SUPERFAMILY (MFS) TRANSPORTER-RELATED"/>
    <property type="match status" value="1"/>
</dbReference>
<dbReference type="CDD" id="cd17320">
    <property type="entry name" value="MFS_MdfA_MDR_like"/>
    <property type="match status" value="1"/>
</dbReference>
<evidence type="ECO:0000313" key="10">
    <source>
        <dbReference type="EMBL" id="MET6996514.1"/>
    </source>
</evidence>
<dbReference type="PRINTS" id="PR01036">
    <property type="entry name" value="TCRTETB"/>
</dbReference>
<dbReference type="EMBL" id="JBEXAC010000001">
    <property type="protein sequence ID" value="MET6996514.1"/>
    <property type="molecule type" value="Genomic_DNA"/>
</dbReference>
<feature type="transmembrane region" description="Helical" evidence="8">
    <location>
        <begin position="244"/>
        <end position="263"/>
    </location>
</feature>
<dbReference type="InterPro" id="IPR036259">
    <property type="entry name" value="MFS_trans_sf"/>
</dbReference>
<dbReference type="InterPro" id="IPR004812">
    <property type="entry name" value="Efflux_drug-R_Bcr/CmlA"/>
</dbReference>
<accession>A0ABV2T305</accession>
<dbReference type="PROSITE" id="PS50850">
    <property type="entry name" value="MFS"/>
    <property type="match status" value="1"/>
</dbReference>
<dbReference type="InterPro" id="IPR011701">
    <property type="entry name" value="MFS"/>
</dbReference>
<keyword evidence="7 8" id="KW-0472">Membrane</keyword>
<feature type="transmembrane region" description="Helical" evidence="8">
    <location>
        <begin position="344"/>
        <end position="363"/>
    </location>
</feature>
<reference evidence="10 11" key="1">
    <citation type="submission" date="2024-06" db="EMBL/GenBank/DDBJ databases">
        <title>Chitinophaga defluvii sp. nov., isolated from municipal sewage.</title>
        <authorList>
            <person name="Zhang L."/>
        </authorList>
    </citation>
    <scope>NUCLEOTIDE SEQUENCE [LARGE SCALE GENOMIC DNA]</scope>
    <source>
        <strain evidence="10 11">H8</strain>
    </source>
</reference>
<dbReference type="NCBIfam" id="TIGR00710">
    <property type="entry name" value="efflux_Bcr_CflA"/>
    <property type="match status" value="1"/>
</dbReference>
<keyword evidence="11" id="KW-1185">Reference proteome</keyword>
<comment type="caution">
    <text evidence="10">The sequence shown here is derived from an EMBL/GenBank/DDBJ whole genome shotgun (WGS) entry which is preliminary data.</text>
</comment>
<dbReference type="SUPFAM" id="SSF103473">
    <property type="entry name" value="MFS general substrate transporter"/>
    <property type="match status" value="1"/>
</dbReference>
<evidence type="ECO:0000256" key="8">
    <source>
        <dbReference type="SAM" id="Phobius"/>
    </source>
</evidence>